<dbReference type="InterPro" id="IPR001810">
    <property type="entry name" value="F-box_dom"/>
</dbReference>
<dbReference type="Pfam" id="PF00646">
    <property type="entry name" value="F-box"/>
    <property type="match status" value="1"/>
</dbReference>
<reference evidence="2 3" key="1">
    <citation type="journal article" date="2020" name="ISME J.">
        <title>Uncovering the hidden diversity of litter-decomposition mechanisms in mushroom-forming fungi.</title>
        <authorList>
            <person name="Floudas D."/>
            <person name="Bentzer J."/>
            <person name="Ahren D."/>
            <person name="Johansson T."/>
            <person name="Persson P."/>
            <person name="Tunlid A."/>
        </authorList>
    </citation>
    <scope>NUCLEOTIDE SEQUENCE [LARGE SCALE GENOMIC DNA]</scope>
    <source>
        <strain evidence="2 3">CBS 175.51</strain>
    </source>
</reference>
<dbReference type="SUPFAM" id="SSF81383">
    <property type="entry name" value="F-box domain"/>
    <property type="match status" value="1"/>
</dbReference>
<dbReference type="OrthoDB" id="2688364at2759"/>
<accession>A0A8H5CBW1</accession>
<dbReference type="AlphaFoldDB" id="A0A8H5CBW1"/>
<feature type="domain" description="F-box" evidence="1">
    <location>
        <begin position="29"/>
        <end position="62"/>
    </location>
</feature>
<evidence type="ECO:0000313" key="3">
    <source>
        <dbReference type="Proteomes" id="UP000541558"/>
    </source>
</evidence>
<evidence type="ECO:0000313" key="2">
    <source>
        <dbReference type="EMBL" id="KAF5338643.1"/>
    </source>
</evidence>
<dbReference type="EMBL" id="JAACJK010000012">
    <property type="protein sequence ID" value="KAF5338643.1"/>
    <property type="molecule type" value="Genomic_DNA"/>
</dbReference>
<comment type="caution">
    <text evidence="2">The sequence shown here is derived from an EMBL/GenBank/DDBJ whole genome shotgun (WGS) entry which is preliminary data.</text>
</comment>
<sequence length="546" mass="60010">MSPPLLYPPAAASGRRRMQCFQTKGKNGEPALDKLPTDILIAILHLLDPMDIISMRMTCRAFGMGSYTKAVWLGALERVCEAHGILERSFPAQDMSTEELEHAATAPTRFLSLFSDQKPPPSRASTRNPNCDLRPTLVQTVPLDAPRSGGVYLVPGGRYLFVNEGRLALWDVGYRVGTRVKRLARLEARWPVTLRAIGPCASGSGEIALAVVSGSSVSWMGRPNIPMDTDQMAIFSLYMYHIDPSQGTEARFAVKGELRLGLSTYDRPCSVDISQGTLIMVKDSHFVAWNWVENKGCKWETIVPLGGEGKVFVSGRVILGYRGHSAMAAWPFPTPTQFSPLPGNQVLSIADFPVIFNKCKQIHLQNSLSAAPGIQWFPCQLTMPEANRTWRKYDASEAPSAQTLCLMPILPPPLRLYSLDPRLQLDGAPCWVAQLDAASPDIYGENDMDGFLKPVSPLYRCQNGFVMCSATTESGLVATLLPAGGQPARARAFLSRSRRLTPSHSIEARDFENGHQIDFCPFSGRLVYVTKEGEVLVVDYLPLPGL</sequence>
<dbReference type="PROSITE" id="PS50181">
    <property type="entry name" value="FBOX"/>
    <property type="match status" value="1"/>
</dbReference>
<gene>
    <name evidence="2" type="ORF">D9611_012757</name>
</gene>
<dbReference type="InterPro" id="IPR036047">
    <property type="entry name" value="F-box-like_dom_sf"/>
</dbReference>
<protein>
    <recommendedName>
        <fullName evidence="1">F-box domain-containing protein</fullName>
    </recommendedName>
</protein>
<dbReference type="Proteomes" id="UP000541558">
    <property type="component" value="Unassembled WGS sequence"/>
</dbReference>
<name>A0A8H5CBW1_9AGAR</name>
<organism evidence="2 3">
    <name type="scientific">Ephemerocybe angulata</name>
    <dbReference type="NCBI Taxonomy" id="980116"/>
    <lineage>
        <taxon>Eukaryota</taxon>
        <taxon>Fungi</taxon>
        <taxon>Dikarya</taxon>
        <taxon>Basidiomycota</taxon>
        <taxon>Agaricomycotina</taxon>
        <taxon>Agaricomycetes</taxon>
        <taxon>Agaricomycetidae</taxon>
        <taxon>Agaricales</taxon>
        <taxon>Agaricineae</taxon>
        <taxon>Psathyrellaceae</taxon>
        <taxon>Ephemerocybe</taxon>
    </lineage>
</organism>
<evidence type="ECO:0000259" key="1">
    <source>
        <dbReference type="PROSITE" id="PS50181"/>
    </source>
</evidence>
<keyword evidence="3" id="KW-1185">Reference proteome</keyword>
<dbReference type="CDD" id="cd09917">
    <property type="entry name" value="F-box_SF"/>
    <property type="match status" value="1"/>
</dbReference>
<proteinExistence type="predicted"/>